<sequence length="511" mass="56435">MKSKKYKLVLVGIAALSFASCTDLVTEEKDSILQATGSGFTPGDPAILLVSAYKDLGTYPDQNNIYALGEHTSAEMIPPTRGVDWGDNGVWRTLDSHSWDATHQAIRETWNLLNQRAYKATEIIASNPTPAQAAEAKFLRAFHMFHVMDFWGQVPFRNVSDAVDVNPKVLTRSEAFDFIVKDLEEALPNLSKRGPSPTNGVASKAAANTLLARLYLNKAVYKSAKPEGPYTFEKADMEKVIKYADAVAADGYALEKDYFNNFSKTAASEVIFVSIEGTPENRWMMTLHYSQDPSGWNGFTTLADFYDKFEEGDSRKGVKPTEDGSQYSWLGKGFLIGQQRGPVKDADGVYVKDAAGKIKIQDVIDTRSQKPLVFTRDVPLTGAATEKGIRVIKYHPATAGEYILLRYAEVYLAKAEAMFRSGDVAGALKLINDLRTARGAKALSALTLDSLFDEIGREMYWEGGKRTVEVRFEKYTNGEGVVVKEPHTVLFPIPSTAIISNPNLNQNPGYN</sequence>
<evidence type="ECO:0000256" key="6">
    <source>
        <dbReference type="SAM" id="SignalP"/>
    </source>
</evidence>
<name>A0AAU8FE77_9BACT</name>
<accession>A0AAU8FE77</accession>
<comment type="similarity">
    <text evidence="2">Belongs to the SusD family.</text>
</comment>
<dbReference type="RefSeq" id="WP_353717572.1">
    <property type="nucleotide sequence ID" value="NZ_CP159289.1"/>
</dbReference>
<dbReference type="Pfam" id="PF14322">
    <property type="entry name" value="SusD-like_3"/>
    <property type="match status" value="1"/>
</dbReference>
<proteinExistence type="inferred from homology"/>
<dbReference type="InterPro" id="IPR012944">
    <property type="entry name" value="SusD_RagB_dom"/>
</dbReference>
<evidence type="ECO:0000256" key="1">
    <source>
        <dbReference type="ARBA" id="ARBA00004442"/>
    </source>
</evidence>
<evidence type="ECO:0000256" key="5">
    <source>
        <dbReference type="ARBA" id="ARBA00023237"/>
    </source>
</evidence>
<evidence type="ECO:0000256" key="4">
    <source>
        <dbReference type="ARBA" id="ARBA00023136"/>
    </source>
</evidence>
<evidence type="ECO:0000259" key="7">
    <source>
        <dbReference type="Pfam" id="PF07980"/>
    </source>
</evidence>
<evidence type="ECO:0000256" key="3">
    <source>
        <dbReference type="ARBA" id="ARBA00022729"/>
    </source>
</evidence>
<feature type="domain" description="SusD-like N-terminal" evidence="8">
    <location>
        <begin position="97"/>
        <end position="216"/>
    </location>
</feature>
<evidence type="ECO:0000259" key="8">
    <source>
        <dbReference type="Pfam" id="PF14322"/>
    </source>
</evidence>
<organism evidence="9">
    <name type="scientific">Dyadobacter sp. 676</name>
    <dbReference type="NCBI Taxonomy" id="3088362"/>
    <lineage>
        <taxon>Bacteria</taxon>
        <taxon>Pseudomonadati</taxon>
        <taxon>Bacteroidota</taxon>
        <taxon>Cytophagia</taxon>
        <taxon>Cytophagales</taxon>
        <taxon>Spirosomataceae</taxon>
        <taxon>Dyadobacter</taxon>
    </lineage>
</organism>
<dbReference type="Pfam" id="PF07980">
    <property type="entry name" value="SusD_RagB"/>
    <property type="match status" value="1"/>
</dbReference>
<protein>
    <submittedName>
        <fullName evidence="9">RagB/SusD family nutrient uptake outer membrane protein</fullName>
    </submittedName>
</protein>
<gene>
    <name evidence="9" type="ORF">ABV298_18005</name>
</gene>
<dbReference type="Gene3D" id="1.25.40.390">
    <property type="match status" value="1"/>
</dbReference>
<dbReference type="EMBL" id="CP159289">
    <property type="protein sequence ID" value="XCH22240.1"/>
    <property type="molecule type" value="Genomic_DNA"/>
</dbReference>
<dbReference type="GO" id="GO:0009279">
    <property type="term" value="C:cell outer membrane"/>
    <property type="evidence" value="ECO:0007669"/>
    <property type="project" value="UniProtKB-SubCell"/>
</dbReference>
<keyword evidence="5" id="KW-0998">Cell outer membrane</keyword>
<comment type="subcellular location">
    <subcellularLocation>
        <location evidence="1">Cell outer membrane</location>
    </subcellularLocation>
</comment>
<dbReference type="InterPro" id="IPR033985">
    <property type="entry name" value="SusD-like_N"/>
</dbReference>
<dbReference type="AlphaFoldDB" id="A0AAU8FE77"/>
<reference evidence="9" key="1">
    <citation type="submission" date="2024-06" db="EMBL/GenBank/DDBJ databases">
        <title>Sequencing and assembly of the genome of Dyadobacter sp. strain 676, a symbiont of Cyamopsis tetragonoloba.</title>
        <authorList>
            <person name="Guro P."/>
            <person name="Sazanova A."/>
            <person name="Kuznetsova I."/>
            <person name="Belimov A."/>
            <person name="Safronova V."/>
        </authorList>
    </citation>
    <scope>NUCLEOTIDE SEQUENCE</scope>
    <source>
        <strain evidence="9">676</strain>
    </source>
</reference>
<feature type="domain" description="RagB/SusD" evidence="7">
    <location>
        <begin position="373"/>
        <end position="510"/>
    </location>
</feature>
<keyword evidence="3 6" id="KW-0732">Signal</keyword>
<keyword evidence="4" id="KW-0472">Membrane</keyword>
<dbReference type="PROSITE" id="PS51257">
    <property type="entry name" value="PROKAR_LIPOPROTEIN"/>
    <property type="match status" value="1"/>
</dbReference>
<dbReference type="InterPro" id="IPR011990">
    <property type="entry name" value="TPR-like_helical_dom_sf"/>
</dbReference>
<feature type="signal peptide" evidence="6">
    <location>
        <begin position="1"/>
        <end position="22"/>
    </location>
</feature>
<evidence type="ECO:0000256" key="2">
    <source>
        <dbReference type="ARBA" id="ARBA00006275"/>
    </source>
</evidence>
<dbReference type="SUPFAM" id="SSF48452">
    <property type="entry name" value="TPR-like"/>
    <property type="match status" value="1"/>
</dbReference>
<evidence type="ECO:0000313" key="9">
    <source>
        <dbReference type="EMBL" id="XCH22240.1"/>
    </source>
</evidence>
<feature type="chain" id="PRO_5043952874" evidence="6">
    <location>
        <begin position="23"/>
        <end position="511"/>
    </location>
</feature>